<comment type="caution">
    <text evidence="2">The sequence shown here is derived from an EMBL/GenBank/DDBJ whole genome shotgun (WGS) entry which is preliminary data.</text>
</comment>
<sequence>MSNKPTTSGAQFFNYKPDRSDPGKQPTNIWSGFSQGPDGNCVTVSAIKVAMMAAGQKPTDIFSAVKETANGFDVTMRDGFRLQLSKDELRVAAREARFKGDDPKMITDANFLYAASVKRAQIEGNDGKRNMTFEGAAASLNDGEHGDEGLQRLGLKNYTRRTSASDLAGGQLGFVNRDGHSMAVIGGLEERWGTRGGRPPSHSDAYALDIASLRRDTLKVA</sequence>
<proteinExistence type="predicted"/>
<evidence type="ECO:0000313" key="3">
    <source>
        <dbReference type="Proteomes" id="UP000809529"/>
    </source>
</evidence>
<organism evidence="2 3">
    <name type="scientific">Pseudomonas weihenstephanensis</name>
    <dbReference type="NCBI Taxonomy" id="1608994"/>
    <lineage>
        <taxon>Bacteria</taxon>
        <taxon>Pseudomonadati</taxon>
        <taxon>Pseudomonadota</taxon>
        <taxon>Gammaproteobacteria</taxon>
        <taxon>Pseudomonadales</taxon>
        <taxon>Pseudomonadaceae</taxon>
        <taxon>Pseudomonas</taxon>
    </lineage>
</organism>
<feature type="compositionally biased region" description="Polar residues" evidence="1">
    <location>
        <begin position="25"/>
        <end position="34"/>
    </location>
</feature>
<evidence type="ECO:0000256" key="1">
    <source>
        <dbReference type="SAM" id="MobiDB-lite"/>
    </source>
</evidence>
<feature type="region of interest" description="Disordered" evidence="1">
    <location>
        <begin position="1"/>
        <end position="34"/>
    </location>
</feature>
<dbReference type="EMBL" id="JAAEBW010000009">
    <property type="protein sequence ID" value="MBM1196629.1"/>
    <property type="molecule type" value="Genomic_DNA"/>
</dbReference>
<dbReference type="Proteomes" id="UP000809529">
    <property type="component" value="Unassembled WGS sequence"/>
</dbReference>
<protein>
    <recommendedName>
        <fullName evidence="4">Type III effector</fullName>
    </recommendedName>
</protein>
<accession>A0ABS1ZJI9</accession>
<reference evidence="2 3" key="1">
    <citation type="submission" date="2020-01" db="EMBL/GenBank/DDBJ databases">
        <title>Comparative genomics of meat spoilage bacteria.</title>
        <authorList>
            <person name="Hilgarth M."/>
            <person name="Vogel R.F."/>
        </authorList>
    </citation>
    <scope>NUCLEOTIDE SEQUENCE [LARGE SCALE GENOMIC DNA]</scope>
    <source>
        <strain evidence="2 3">TMW2.2077</strain>
    </source>
</reference>
<gene>
    <name evidence="2" type="ORF">GYN02_15785</name>
</gene>
<feature type="compositionally biased region" description="Polar residues" evidence="1">
    <location>
        <begin position="1"/>
        <end position="11"/>
    </location>
</feature>
<evidence type="ECO:0008006" key="4">
    <source>
        <dbReference type="Google" id="ProtNLM"/>
    </source>
</evidence>
<evidence type="ECO:0000313" key="2">
    <source>
        <dbReference type="EMBL" id="MBM1196629.1"/>
    </source>
</evidence>
<dbReference type="RefSeq" id="WP_203303280.1">
    <property type="nucleotide sequence ID" value="NZ_JAAEBW010000009.1"/>
</dbReference>
<name>A0ABS1ZJI9_9PSED</name>
<keyword evidence="3" id="KW-1185">Reference proteome</keyword>